<dbReference type="GO" id="GO:0008757">
    <property type="term" value="F:S-adenosylmethionine-dependent methyltransferase activity"/>
    <property type="evidence" value="ECO:0007669"/>
    <property type="project" value="InterPro"/>
</dbReference>
<dbReference type="AlphaFoldDB" id="A0A915EBP8"/>
<evidence type="ECO:0000313" key="2">
    <source>
        <dbReference type="Proteomes" id="UP000887574"/>
    </source>
</evidence>
<protein>
    <submittedName>
        <fullName evidence="3">Methyltransferase type 11 domain-containing protein</fullName>
    </submittedName>
</protein>
<feature type="domain" description="Methyltransferase type 11" evidence="1">
    <location>
        <begin position="17"/>
        <end position="65"/>
    </location>
</feature>
<dbReference type="InterPro" id="IPR013216">
    <property type="entry name" value="Methyltransf_11"/>
</dbReference>
<dbReference type="WBParaSite" id="jg4644">
    <property type="protein sequence ID" value="jg4644"/>
    <property type="gene ID" value="jg4644"/>
</dbReference>
<dbReference type="Pfam" id="PF08241">
    <property type="entry name" value="Methyltransf_11"/>
    <property type="match status" value="1"/>
</dbReference>
<dbReference type="Gene3D" id="3.40.50.150">
    <property type="entry name" value="Vaccinia Virus protein VP39"/>
    <property type="match status" value="1"/>
</dbReference>
<reference evidence="3" key="1">
    <citation type="submission" date="2022-11" db="UniProtKB">
        <authorList>
            <consortium name="WormBaseParasite"/>
        </authorList>
    </citation>
    <scope>IDENTIFICATION</scope>
</reference>
<dbReference type="InterPro" id="IPR029063">
    <property type="entry name" value="SAM-dependent_MTases_sf"/>
</dbReference>
<organism evidence="2 3">
    <name type="scientific">Ditylenchus dipsaci</name>
    <dbReference type="NCBI Taxonomy" id="166011"/>
    <lineage>
        <taxon>Eukaryota</taxon>
        <taxon>Metazoa</taxon>
        <taxon>Ecdysozoa</taxon>
        <taxon>Nematoda</taxon>
        <taxon>Chromadorea</taxon>
        <taxon>Rhabditida</taxon>
        <taxon>Tylenchina</taxon>
        <taxon>Tylenchomorpha</taxon>
        <taxon>Sphaerularioidea</taxon>
        <taxon>Anguinidae</taxon>
        <taxon>Anguininae</taxon>
        <taxon>Ditylenchus</taxon>
    </lineage>
</organism>
<dbReference type="SUPFAM" id="SSF53335">
    <property type="entry name" value="S-adenosyl-L-methionine-dependent methyltransferases"/>
    <property type="match status" value="1"/>
</dbReference>
<sequence length="128" mass="14877">MKQNQIANTGTYKKVDIIASGDKLPFATNSQDFVLSSHVIEHFYDPVKTIKEWLRVVKPGGYVFIVVPHKERTFDRERNRTTLAELIHRHEHPTDFVELCKHYKWKVVATQDVDDKLGIGFTVVLQKE</sequence>
<proteinExistence type="predicted"/>
<name>A0A915EBP8_9BILA</name>
<dbReference type="Proteomes" id="UP000887574">
    <property type="component" value="Unplaced"/>
</dbReference>
<evidence type="ECO:0000259" key="1">
    <source>
        <dbReference type="Pfam" id="PF08241"/>
    </source>
</evidence>
<evidence type="ECO:0000313" key="3">
    <source>
        <dbReference type="WBParaSite" id="jg4644"/>
    </source>
</evidence>
<keyword evidence="2" id="KW-1185">Reference proteome</keyword>
<accession>A0A915EBP8</accession>
<dbReference type="CDD" id="cd02440">
    <property type="entry name" value="AdoMet_MTases"/>
    <property type="match status" value="1"/>
</dbReference>